<dbReference type="Gene3D" id="1.20.1540.10">
    <property type="entry name" value="Rhomboid-like"/>
    <property type="match status" value="1"/>
</dbReference>
<keyword evidence="4 9" id="KW-0378">Hydrolase</keyword>
<feature type="transmembrane region" description="Helical" evidence="7">
    <location>
        <begin position="239"/>
        <end position="259"/>
    </location>
</feature>
<dbReference type="PANTHER" id="PTHR43731">
    <property type="entry name" value="RHOMBOID PROTEASE"/>
    <property type="match status" value="1"/>
</dbReference>
<name>A0ABU9IS08_9FLAO</name>
<dbReference type="EMBL" id="JBBYHS010000014">
    <property type="protein sequence ID" value="MEL1254950.1"/>
    <property type="molecule type" value="Genomic_DNA"/>
</dbReference>
<feature type="transmembrane region" description="Helical" evidence="7">
    <location>
        <begin position="87"/>
        <end position="107"/>
    </location>
</feature>
<dbReference type="RefSeq" id="WP_341693699.1">
    <property type="nucleotide sequence ID" value="NZ_JBBYHS010000014.1"/>
</dbReference>
<evidence type="ECO:0000256" key="1">
    <source>
        <dbReference type="ARBA" id="ARBA00004141"/>
    </source>
</evidence>
<dbReference type="PANTHER" id="PTHR43731:SF14">
    <property type="entry name" value="PRESENILIN-ASSOCIATED RHOMBOID-LIKE PROTEIN, MITOCHONDRIAL"/>
    <property type="match status" value="1"/>
</dbReference>
<dbReference type="InterPro" id="IPR050925">
    <property type="entry name" value="Rhomboid_protease_S54"/>
</dbReference>
<evidence type="ECO:0000256" key="2">
    <source>
        <dbReference type="ARBA" id="ARBA00009045"/>
    </source>
</evidence>
<evidence type="ECO:0000256" key="5">
    <source>
        <dbReference type="ARBA" id="ARBA00022989"/>
    </source>
</evidence>
<evidence type="ECO:0000256" key="6">
    <source>
        <dbReference type="ARBA" id="ARBA00023136"/>
    </source>
</evidence>
<evidence type="ECO:0000259" key="8">
    <source>
        <dbReference type="Pfam" id="PF01694"/>
    </source>
</evidence>
<dbReference type="Pfam" id="PF01694">
    <property type="entry name" value="Rhomboid"/>
    <property type="match status" value="2"/>
</dbReference>
<dbReference type="Proteomes" id="UP001485226">
    <property type="component" value="Unassembled WGS sequence"/>
</dbReference>
<dbReference type="SUPFAM" id="SSF144091">
    <property type="entry name" value="Rhomboid-like"/>
    <property type="match status" value="1"/>
</dbReference>
<evidence type="ECO:0000256" key="4">
    <source>
        <dbReference type="ARBA" id="ARBA00022801"/>
    </source>
</evidence>
<dbReference type="GO" id="GO:0008233">
    <property type="term" value="F:peptidase activity"/>
    <property type="evidence" value="ECO:0007669"/>
    <property type="project" value="UniProtKB-KW"/>
</dbReference>
<feature type="transmembrane region" description="Helical" evidence="7">
    <location>
        <begin position="12"/>
        <end position="32"/>
    </location>
</feature>
<dbReference type="EC" id="3.4.21.-" evidence="9"/>
<comment type="caution">
    <text evidence="9">The sequence shown here is derived from an EMBL/GenBank/DDBJ whole genome shotgun (WGS) entry which is preliminary data.</text>
</comment>
<keyword evidence="5 7" id="KW-1133">Transmembrane helix</keyword>
<keyword evidence="9" id="KW-0645">Protease</keyword>
<comment type="similarity">
    <text evidence="2">Belongs to the peptidase S54 family.</text>
</comment>
<dbReference type="InterPro" id="IPR022764">
    <property type="entry name" value="Peptidase_S54_rhomboid_dom"/>
</dbReference>
<keyword evidence="6 7" id="KW-0472">Membrane</keyword>
<evidence type="ECO:0000256" key="7">
    <source>
        <dbReference type="SAM" id="Phobius"/>
    </source>
</evidence>
<gene>
    <name evidence="9" type="ORF">AAEO57_14260</name>
</gene>
<sequence>MMNITPVVKQLLIINVIFFIGAQLVPISYEYFMLFYPESDRFRIWQIITHMFMHAKLPNFAHILFNMFALYSFGSALEHFWGGKKFLFFYISCGLGAALLHTGVNYFQLQSLLSSVSELNLSKSDLHVILNADYPSLFDSNGKMVQGEIAAILNKVNCTQDQFNTLVQASSIVQSPVLGASGAIYGLLTAFAFMFPNAELALMFIPVPIKAKYFVPGILAIDLFLGFKGSSLFGSGGTGIAHFAHVGGAVAGFLMMLYWKKNQFNNNRWN</sequence>
<comment type="subcellular location">
    <subcellularLocation>
        <location evidence="1">Membrane</location>
        <topology evidence="1">Multi-pass membrane protein</topology>
    </subcellularLocation>
</comment>
<evidence type="ECO:0000313" key="9">
    <source>
        <dbReference type="EMBL" id="MEL1254950.1"/>
    </source>
</evidence>
<protein>
    <submittedName>
        <fullName evidence="9">Rhomboid family intramembrane serine protease</fullName>
        <ecNumber evidence="9">3.4.21.-</ecNumber>
    </submittedName>
</protein>
<evidence type="ECO:0000313" key="10">
    <source>
        <dbReference type="Proteomes" id="UP001485226"/>
    </source>
</evidence>
<feature type="domain" description="Peptidase S54 rhomboid" evidence="8">
    <location>
        <begin position="43"/>
        <end position="102"/>
    </location>
</feature>
<evidence type="ECO:0000256" key="3">
    <source>
        <dbReference type="ARBA" id="ARBA00022692"/>
    </source>
</evidence>
<feature type="transmembrane region" description="Helical" evidence="7">
    <location>
        <begin position="60"/>
        <end position="80"/>
    </location>
</feature>
<feature type="domain" description="Peptidase S54 rhomboid" evidence="8">
    <location>
        <begin position="168"/>
        <end position="258"/>
    </location>
</feature>
<reference evidence="9 10" key="1">
    <citation type="submission" date="2024-04" db="EMBL/GenBank/DDBJ databases">
        <title>Flavobacterium sp. DGU38 16S ribosomal RNA gene Genome sequencing and assembly.</title>
        <authorList>
            <person name="Park S."/>
        </authorList>
    </citation>
    <scope>NUCLEOTIDE SEQUENCE [LARGE SCALE GENOMIC DNA]</scope>
    <source>
        <strain evidence="9 10">DGU38</strain>
    </source>
</reference>
<dbReference type="InterPro" id="IPR035952">
    <property type="entry name" value="Rhomboid-like_sf"/>
</dbReference>
<dbReference type="GO" id="GO:0006508">
    <property type="term" value="P:proteolysis"/>
    <property type="evidence" value="ECO:0007669"/>
    <property type="project" value="UniProtKB-KW"/>
</dbReference>
<organism evidence="9 10">
    <name type="scientific">Flavobacterium calami</name>
    <dbReference type="NCBI Taxonomy" id="3139144"/>
    <lineage>
        <taxon>Bacteria</taxon>
        <taxon>Pseudomonadati</taxon>
        <taxon>Bacteroidota</taxon>
        <taxon>Flavobacteriia</taxon>
        <taxon>Flavobacteriales</taxon>
        <taxon>Flavobacteriaceae</taxon>
        <taxon>Flavobacterium</taxon>
    </lineage>
</organism>
<proteinExistence type="inferred from homology"/>
<keyword evidence="10" id="KW-1185">Reference proteome</keyword>
<keyword evidence="3 7" id="KW-0812">Transmembrane</keyword>
<accession>A0ABU9IS08</accession>